<comment type="caution">
    <text evidence="5">The sequence shown here is derived from an EMBL/GenBank/DDBJ whole genome shotgun (WGS) entry which is preliminary data.</text>
</comment>
<gene>
    <name evidence="5" type="ORF">ENX73_00435</name>
</gene>
<proteinExistence type="inferred from homology"/>
<evidence type="ECO:0000256" key="1">
    <source>
        <dbReference type="ARBA" id="ARBA00011028"/>
    </source>
</evidence>
<comment type="similarity">
    <text evidence="1">Belongs to the bacterial solute-binding protein 9 family.</text>
</comment>
<evidence type="ECO:0000256" key="4">
    <source>
        <dbReference type="SAM" id="Phobius"/>
    </source>
</evidence>
<reference evidence="5" key="1">
    <citation type="journal article" date="2020" name="mSystems">
        <title>Genome- and Community-Level Interaction Insights into Carbon Utilization and Element Cycling Functions of Hydrothermarchaeota in Hydrothermal Sediment.</title>
        <authorList>
            <person name="Zhou Z."/>
            <person name="Liu Y."/>
            <person name="Xu W."/>
            <person name="Pan J."/>
            <person name="Luo Z.H."/>
            <person name="Li M."/>
        </authorList>
    </citation>
    <scope>NUCLEOTIDE SEQUENCE [LARGE SCALE GENOMIC DNA]</scope>
    <source>
        <strain evidence="5">SpSt-966</strain>
    </source>
</reference>
<keyword evidence="4" id="KW-0472">Membrane</keyword>
<dbReference type="PANTHER" id="PTHR42953:SF3">
    <property type="entry name" value="HIGH-AFFINITY ZINC UPTAKE SYSTEM PROTEIN ZNUA"/>
    <property type="match status" value="1"/>
</dbReference>
<keyword evidence="4" id="KW-0812">Transmembrane</keyword>
<sequence>MDDVNLLKIFSVLLIFMAFLTSLTMASLSVVVTIPPLGYAMEEIGGSAVSVNVLERAGDNPHNFNLTPQQAVIISKASMLVDLGLEEDAWIAEKVKSINPSIDIVDATQGLSQFLIGDPGAYNPHVWLDVKLYEMMAINLYGSLVKVDPKDQTIFSLNLATFMISLNELDEEVRIIMMKIKGKSFVAQHPAWDYFARAYGLGFEYSLENDSGQTIGPKDYKRITEAMKKYGIRSIIGDPVTSSKLANQLSSETGATIIDINPIFTFNYFDLMRSVTNGFLEALK</sequence>
<dbReference type="GO" id="GO:0046872">
    <property type="term" value="F:metal ion binding"/>
    <property type="evidence" value="ECO:0007669"/>
    <property type="project" value="InterPro"/>
</dbReference>
<evidence type="ECO:0000256" key="2">
    <source>
        <dbReference type="ARBA" id="ARBA00022448"/>
    </source>
</evidence>
<keyword evidence="2" id="KW-0813">Transport</keyword>
<keyword evidence="3" id="KW-0732">Signal</keyword>
<dbReference type="EMBL" id="DTPE01000016">
    <property type="protein sequence ID" value="HGE74579.1"/>
    <property type="molecule type" value="Genomic_DNA"/>
</dbReference>
<evidence type="ECO:0000313" key="5">
    <source>
        <dbReference type="EMBL" id="HGE74579.1"/>
    </source>
</evidence>
<protein>
    <submittedName>
        <fullName evidence="5">Zinc ABC transporter substrate-binding protein</fullName>
    </submittedName>
</protein>
<dbReference type="InterPro" id="IPR050492">
    <property type="entry name" value="Bact_metal-bind_prot9"/>
</dbReference>
<dbReference type="AlphaFoldDB" id="A0A7V3RDG1"/>
<feature type="transmembrane region" description="Helical" evidence="4">
    <location>
        <begin position="12"/>
        <end position="34"/>
    </location>
</feature>
<dbReference type="Gene3D" id="3.40.50.1980">
    <property type="entry name" value="Nitrogenase molybdenum iron protein domain"/>
    <property type="match status" value="2"/>
</dbReference>
<name>A0A7V3RDG1_9BACT</name>
<dbReference type="SUPFAM" id="SSF53807">
    <property type="entry name" value="Helical backbone' metal receptor"/>
    <property type="match status" value="1"/>
</dbReference>
<evidence type="ECO:0000256" key="3">
    <source>
        <dbReference type="ARBA" id="ARBA00022729"/>
    </source>
</evidence>
<organism evidence="5">
    <name type="scientific">Mesoaciditoga lauensis</name>
    <dbReference type="NCBI Taxonomy" id="1495039"/>
    <lineage>
        <taxon>Bacteria</taxon>
        <taxon>Thermotogati</taxon>
        <taxon>Thermotogota</taxon>
        <taxon>Thermotogae</taxon>
        <taxon>Mesoaciditogales</taxon>
        <taxon>Mesoaciditogaceae</taxon>
        <taxon>Mesoaciditoga</taxon>
    </lineage>
</organism>
<accession>A0A7V3RDG1</accession>
<keyword evidence="4" id="KW-1133">Transmembrane helix</keyword>
<dbReference type="PANTHER" id="PTHR42953">
    <property type="entry name" value="HIGH-AFFINITY ZINC UPTAKE SYSTEM PROTEIN ZNUA-RELATED"/>
    <property type="match status" value="1"/>
</dbReference>
<dbReference type="InterPro" id="IPR006127">
    <property type="entry name" value="ZnuA-like"/>
</dbReference>
<dbReference type="Pfam" id="PF01297">
    <property type="entry name" value="ZnuA"/>
    <property type="match status" value="1"/>
</dbReference>
<dbReference type="GO" id="GO:0030001">
    <property type="term" value="P:metal ion transport"/>
    <property type="evidence" value="ECO:0007669"/>
    <property type="project" value="InterPro"/>
</dbReference>